<dbReference type="SUPFAM" id="SSF141868">
    <property type="entry name" value="EAL domain-like"/>
    <property type="match status" value="1"/>
</dbReference>
<dbReference type="SUPFAM" id="SSF55073">
    <property type="entry name" value="Nucleotide cyclase"/>
    <property type="match status" value="1"/>
</dbReference>
<evidence type="ECO:0000313" key="5">
    <source>
        <dbReference type="Proteomes" id="UP000239326"/>
    </source>
</evidence>
<dbReference type="Gene3D" id="3.20.20.450">
    <property type="entry name" value="EAL domain"/>
    <property type="match status" value="1"/>
</dbReference>
<dbReference type="InterPro" id="IPR035965">
    <property type="entry name" value="PAS-like_dom_sf"/>
</dbReference>
<dbReference type="RefSeq" id="WP_106446477.1">
    <property type="nucleotide sequence ID" value="NZ_CP027669.1"/>
</dbReference>
<gene>
    <name evidence="4" type="ORF">C6571_09535</name>
</gene>
<dbReference type="Gene3D" id="3.30.70.270">
    <property type="match status" value="1"/>
</dbReference>
<dbReference type="Pfam" id="PF00563">
    <property type="entry name" value="EAL"/>
    <property type="match status" value="1"/>
</dbReference>
<dbReference type="CDD" id="cd00130">
    <property type="entry name" value="PAS"/>
    <property type="match status" value="1"/>
</dbReference>
<dbReference type="NCBIfam" id="TIGR00254">
    <property type="entry name" value="GGDEF"/>
    <property type="match status" value="1"/>
</dbReference>
<dbReference type="PROSITE" id="PS50887">
    <property type="entry name" value="GGDEF"/>
    <property type="match status" value="1"/>
</dbReference>
<dbReference type="PANTHER" id="PTHR44757:SF2">
    <property type="entry name" value="BIOFILM ARCHITECTURE MAINTENANCE PROTEIN MBAA"/>
    <property type="match status" value="1"/>
</dbReference>
<dbReference type="KEGG" id="simp:C6571_09535"/>
<dbReference type="InterPro" id="IPR029787">
    <property type="entry name" value="Nucleotide_cyclase"/>
</dbReference>
<keyword evidence="5" id="KW-1185">Reference proteome</keyword>
<sequence>MTETTPADTPRTAADPGAAELLHALAESLGGQVAYYALPSRLCRFANVVYAKINGFTVASIVGKTPEEVFGADQWAKVALHAERCASGARVKYLHERRADDGSARMFSVTLTPHFSADGVPDGVLSVTHECTASWAAERAVRESEERTRKFAEATEEAIMFHSDGVVLDCNDAMARLTGFPLDEVVGRNMFDFIAPAWRPIAQDYTSHGSEYLYEVHILHRDGHEIPVEVIGKTMPQTGADYRVVVVRDISARKHMQAREAFLALHDALTELLNRSALLDQLALALAQARTAQTPRQRQVALLYLNLDHFKTINDSLGHGAGDQILCTVAQRLRHCVAERGFIARPGADEFVVVLPSADRTAAASLADALFRCLAEPIEVAGTSVVQSVSIGISLFPDDEHTAPGLLRQAEAALRQAKDSGRGHHQFSTPGVADDAMASLQLQRELHTAIAENQFVLHYQPVVHVADGALAGFEALVRWQHPTRGLLAPSEFIAFAETHGFISHVGRWVMREACRQLKAWHDAGLPRVPVAVNLSAFEFRQRDVASEIAAVLAETGLPPQLLEVELTETVLMQQSEQVLQTLQSIKALGVGIAIDDFGTGYSSLSYLKRYPLDKLKIDRSFVMDTPGDSDDVAIVTAIVELGRSLKLRTVAEGVEQPQQLALLGQLRCDLAQGYGIARPMDAAQTQAWLEQQR</sequence>
<feature type="domain" description="GGDEF" evidence="3">
    <location>
        <begin position="298"/>
        <end position="430"/>
    </location>
</feature>
<dbReference type="InterPro" id="IPR052155">
    <property type="entry name" value="Biofilm_reg_signaling"/>
</dbReference>
<dbReference type="SMART" id="SM00052">
    <property type="entry name" value="EAL"/>
    <property type="match status" value="1"/>
</dbReference>
<dbReference type="InterPro" id="IPR000160">
    <property type="entry name" value="GGDEF_dom"/>
</dbReference>
<dbReference type="InterPro" id="IPR035919">
    <property type="entry name" value="EAL_sf"/>
</dbReference>
<dbReference type="PROSITE" id="PS50112">
    <property type="entry name" value="PAS"/>
    <property type="match status" value="1"/>
</dbReference>
<dbReference type="FunFam" id="3.20.20.450:FF:000001">
    <property type="entry name" value="Cyclic di-GMP phosphodiesterase yahA"/>
    <property type="match status" value="1"/>
</dbReference>
<dbReference type="OrthoDB" id="9813903at2"/>
<evidence type="ECO:0000313" key="4">
    <source>
        <dbReference type="EMBL" id="AVO41500.1"/>
    </source>
</evidence>
<dbReference type="Pfam" id="PF00990">
    <property type="entry name" value="GGDEF"/>
    <property type="match status" value="1"/>
</dbReference>
<dbReference type="PANTHER" id="PTHR44757">
    <property type="entry name" value="DIGUANYLATE CYCLASE DGCP"/>
    <property type="match status" value="1"/>
</dbReference>
<feature type="domain" description="PAS" evidence="1">
    <location>
        <begin position="144"/>
        <end position="196"/>
    </location>
</feature>
<dbReference type="InterPro" id="IPR013656">
    <property type="entry name" value="PAS_4"/>
</dbReference>
<reference evidence="4 5" key="1">
    <citation type="submission" date="2018-03" db="EMBL/GenBank/DDBJ databases">
        <title>Genome sequencing of Simplicispira sp.</title>
        <authorList>
            <person name="Kim S.-J."/>
            <person name="Heo J."/>
            <person name="Kwon S.-W."/>
        </authorList>
    </citation>
    <scope>NUCLEOTIDE SEQUENCE [LARGE SCALE GENOMIC DNA]</scope>
    <source>
        <strain evidence="4 5">SC1-8</strain>
    </source>
</reference>
<dbReference type="InterPro" id="IPR000014">
    <property type="entry name" value="PAS"/>
</dbReference>
<dbReference type="InterPro" id="IPR001633">
    <property type="entry name" value="EAL_dom"/>
</dbReference>
<dbReference type="Pfam" id="PF08448">
    <property type="entry name" value="PAS_4"/>
    <property type="match status" value="1"/>
</dbReference>
<dbReference type="AlphaFoldDB" id="A0A2S0N025"/>
<dbReference type="SMART" id="SM00267">
    <property type="entry name" value="GGDEF"/>
    <property type="match status" value="1"/>
</dbReference>
<accession>A0A2S0N025</accession>
<evidence type="ECO:0000259" key="2">
    <source>
        <dbReference type="PROSITE" id="PS50883"/>
    </source>
</evidence>
<dbReference type="SMART" id="SM00091">
    <property type="entry name" value="PAS"/>
    <property type="match status" value="1"/>
</dbReference>
<dbReference type="CDD" id="cd01949">
    <property type="entry name" value="GGDEF"/>
    <property type="match status" value="1"/>
</dbReference>
<feature type="domain" description="EAL" evidence="2">
    <location>
        <begin position="439"/>
        <end position="693"/>
    </location>
</feature>
<proteinExistence type="predicted"/>
<dbReference type="InterPro" id="IPR043128">
    <property type="entry name" value="Rev_trsase/Diguanyl_cyclase"/>
</dbReference>
<protein>
    <submittedName>
        <fullName evidence="4">GGDEF domain-containing protein</fullName>
    </submittedName>
</protein>
<dbReference type="CDD" id="cd01948">
    <property type="entry name" value="EAL"/>
    <property type="match status" value="1"/>
</dbReference>
<evidence type="ECO:0000259" key="1">
    <source>
        <dbReference type="PROSITE" id="PS50112"/>
    </source>
</evidence>
<dbReference type="Gene3D" id="3.30.450.20">
    <property type="entry name" value="PAS domain"/>
    <property type="match status" value="2"/>
</dbReference>
<evidence type="ECO:0000259" key="3">
    <source>
        <dbReference type="PROSITE" id="PS50887"/>
    </source>
</evidence>
<dbReference type="SUPFAM" id="SSF55785">
    <property type="entry name" value="PYP-like sensor domain (PAS domain)"/>
    <property type="match status" value="2"/>
</dbReference>
<dbReference type="PROSITE" id="PS50883">
    <property type="entry name" value="EAL"/>
    <property type="match status" value="1"/>
</dbReference>
<name>A0A2S0N025_9BURK</name>
<organism evidence="4 5">
    <name type="scientific">Simplicispira suum</name>
    <dbReference type="NCBI Taxonomy" id="2109915"/>
    <lineage>
        <taxon>Bacteria</taxon>
        <taxon>Pseudomonadati</taxon>
        <taxon>Pseudomonadota</taxon>
        <taxon>Betaproteobacteria</taxon>
        <taxon>Burkholderiales</taxon>
        <taxon>Comamonadaceae</taxon>
        <taxon>Simplicispira</taxon>
    </lineage>
</organism>
<dbReference type="Pfam" id="PF13426">
    <property type="entry name" value="PAS_9"/>
    <property type="match status" value="1"/>
</dbReference>
<dbReference type="Proteomes" id="UP000239326">
    <property type="component" value="Chromosome"/>
</dbReference>
<dbReference type="EMBL" id="CP027669">
    <property type="protein sequence ID" value="AVO41500.1"/>
    <property type="molecule type" value="Genomic_DNA"/>
</dbReference>
<dbReference type="NCBIfam" id="TIGR00229">
    <property type="entry name" value="sensory_box"/>
    <property type="match status" value="2"/>
</dbReference>